<organism evidence="2">
    <name type="scientific">Phaeocystis antarctica</name>
    <dbReference type="NCBI Taxonomy" id="33657"/>
    <lineage>
        <taxon>Eukaryota</taxon>
        <taxon>Haptista</taxon>
        <taxon>Haptophyta</taxon>
        <taxon>Prymnesiophyceae</taxon>
        <taxon>Phaeocystales</taxon>
        <taxon>Phaeocystaceae</taxon>
        <taxon>Phaeocystis</taxon>
    </lineage>
</organism>
<feature type="compositionally biased region" description="Low complexity" evidence="1">
    <location>
        <begin position="100"/>
        <end position="109"/>
    </location>
</feature>
<name>A0A7S0EMM5_9EUKA</name>
<protein>
    <submittedName>
        <fullName evidence="2">Uncharacterized protein</fullName>
    </submittedName>
</protein>
<feature type="compositionally biased region" description="Polar residues" evidence="1">
    <location>
        <begin position="71"/>
        <end position="85"/>
    </location>
</feature>
<gene>
    <name evidence="2" type="ORF">PANT1444_LOCUS10764</name>
</gene>
<sequence length="219" mass="23536">MQDPPEADEEALLGMIYARLISSEERIMPKRIDETSEEPVRALGSFPRPDESDGRLSYNDGESEVWLAAAQEQSSDEGVSPTPTSIGVGRHLRRRPAFSKAQPPASKMAPPAPKGAVKKEQQVNEKTLTRARAAKTPLAAPAHLPPGMLEGVLLTRSKSQRDRLVQRSAQLAQGVEAAAAEVACELGFPRTPSTAQVTGLPMTRSAASELAITLNDMMT</sequence>
<feature type="compositionally biased region" description="Basic and acidic residues" evidence="1">
    <location>
        <begin position="29"/>
        <end position="40"/>
    </location>
</feature>
<dbReference type="EMBL" id="HBEP01019226">
    <property type="protein sequence ID" value="CAD8489540.1"/>
    <property type="molecule type" value="Transcribed_RNA"/>
</dbReference>
<reference evidence="2" key="1">
    <citation type="submission" date="2021-01" db="EMBL/GenBank/DDBJ databases">
        <authorList>
            <person name="Corre E."/>
            <person name="Pelletier E."/>
            <person name="Niang G."/>
            <person name="Scheremetjew M."/>
            <person name="Finn R."/>
            <person name="Kale V."/>
            <person name="Holt S."/>
            <person name="Cochrane G."/>
            <person name="Meng A."/>
            <person name="Brown T."/>
            <person name="Cohen L."/>
        </authorList>
    </citation>
    <scope>NUCLEOTIDE SEQUENCE</scope>
    <source>
        <strain evidence="2">CCMP1374</strain>
    </source>
</reference>
<feature type="region of interest" description="Disordered" evidence="1">
    <location>
        <begin position="29"/>
        <end position="119"/>
    </location>
</feature>
<evidence type="ECO:0000256" key="1">
    <source>
        <dbReference type="SAM" id="MobiDB-lite"/>
    </source>
</evidence>
<accession>A0A7S0EMM5</accession>
<evidence type="ECO:0000313" key="2">
    <source>
        <dbReference type="EMBL" id="CAD8489540.1"/>
    </source>
</evidence>
<dbReference type="AlphaFoldDB" id="A0A7S0EMM5"/>
<proteinExistence type="predicted"/>